<reference evidence="4" key="1">
    <citation type="submission" date="2016-10" db="EMBL/GenBank/DDBJ databases">
        <title>Sequence of Gallionella enrichment culture.</title>
        <authorList>
            <person name="Poehlein A."/>
            <person name="Muehling M."/>
            <person name="Daniel R."/>
        </authorList>
    </citation>
    <scope>NUCLEOTIDE SEQUENCE</scope>
</reference>
<dbReference type="SUPFAM" id="SSF55073">
    <property type="entry name" value="Nucleotide cyclase"/>
    <property type="match status" value="1"/>
</dbReference>
<dbReference type="PROSITE" id="PS50883">
    <property type="entry name" value="EAL"/>
    <property type="match status" value="1"/>
</dbReference>
<dbReference type="PROSITE" id="PS50887">
    <property type="entry name" value="GGDEF"/>
    <property type="match status" value="1"/>
</dbReference>
<feature type="domain" description="EAL" evidence="2">
    <location>
        <begin position="192"/>
        <end position="442"/>
    </location>
</feature>
<dbReference type="InterPro" id="IPR001633">
    <property type="entry name" value="EAL_dom"/>
</dbReference>
<protein>
    <submittedName>
        <fullName evidence="4">Cyclic di-GMP phosphodiesterase Gmr</fullName>
        <ecNumber evidence="4">3.1.4.52</ecNumber>
    </submittedName>
</protein>
<evidence type="ECO:0000259" key="1">
    <source>
        <dbReference type="PROSITE" id="PS50113"/>
    </source>
</evidence>
<feature type="domain" description="PAC" evidence="1">
    <location>
        <begin position="1"/>
        <end position="19"/>
    </location>
</feature>
<dbReference type="CDD" id="cd01948">
    <property type="entry name" value="EAL"/>
    <property type="match status" value="1"/>
</dbReference>
<evidence type="ECO:0000259" key="3">
    <source>
        <dbReference type="PROSITE" id="PS50887"/>
    </source>
</evidence>
<dbReference type="PANTHER" id="PTHR44757">
    <property type="entry name" value="DIGUANYLATE CYCLASE DGCP"/>
    <property type="match status" value="1"/>
</dbReference>
<dbReference type="SMART" id="SM00267">
    <property type="entry name" value="GGDEF"/>
    <property type="match status" value="1"/>
</dbReference>
<evidence type="ECO:0000313" key="4">
    <source>
        <dbReference type="EMBL" id="OIQ68892.1"/>
    </source>
</evidence>
<dbReference type="NCBIfam" id="TIGR00254">
    <property type="entry name" value="GGDEF"/>
    <property type="match status" value="1"/>
</dbReference>
<dbReference type="GO" id="GO:0071111">
    <property type="term" value="F:cyclic-guanylate-specific phosphodiesterase activity"/>
    <property type="evidence" value="ECO:0007669"/>
    <property type="project" value="UniProtKB-EC"/>
</dbReference>
<dbReference type="Gene3D" id="3.20.20.450">
    <property type="entry name" value="EAL domain"/>
    <property type="match status" value="1"/>
</dbReference>
<dbReference type="InterPro" id="IPR029787">
    <property type="entry name" value="Nucleotide_cyclase"/>
</dbReference>
<keyword evidence="4" id="KW-0378">Hydrolase</keyword>
<dbReference type="EC" id="3.1.4.52" evidence="4"/>
<dbReference type="InterPro" id="IPR052155">
    <property type="entry name" value="Biofilm_reg_signaling"/>
</dbReference>
<dbReference type="PANTHER" id="PTHR44757:SF2">
    <property type="entry name" value="BIOFILM ARCHITECTURE MAINTENANCE PROTEIN MBAA"/>
    <property type="match status" value="1"/>
</dbReference>
<gene>
    <name evidence="4" type="primary">gmr_199</name>
    <name evidence="4" type="ORF">GALL_495100</name>
</gene>
<dbReference type="Gene3D" id="3.30.70.270">
    <property type="match status" value="1"/>
</dbReference>
<proteinExistence type="predicted"/>
<dbReference type="SUPFAM" id="SSF141868">
    <property type="entry name" value="EAL domain-like"/>
    <property type="match status" value="1"/>
</dbReference>
<dbReference type="AlphaFoldDB" id="A0A1J5PMR9"/>
<dbReference type="PROSITE" id="PS50113">
    <property type="entry name" value="PAC"/>
    <property type="match status" value="1"/>
</dbReference>
<dbReference type="SMART" id="SM00052">
    <property type="entry name" value="EAL"/>
    <property type="match status" value="1"/>
</dbReference>
<dbReference type="Pfam" id="PF00563">
    <property type="entry name" value="EAL"/>
    <property type="match status" value="1"/>
</dbReference>
<comment type="caution">
    <text evidence="4">The sequence shown here is derived from an EMBL/GenBank/DDBJ whole genome shotgun (WGS) entry which is preliminary data.</text>
</comment>
<feature type="domain" description="GGDEF" evidence="3">
    <location>
        <begin position="50"/>
        <end position="183"/>
    </location>
</feature>
<dbReference type="CDD" id="cd01949">
    <property type="entry name" value="GGDEF"/>
    <property type="match status" value="1"/>
</dbReference>
<sequence length="449" mass="49089">MATHEDITERTRAEERIRHLAHYDALTDLPNRALFHERLKQELDHIAPGEQLAVLYIDIDEFKSVNDSLGHMIGDELLKSVAMRLGQCIDGSDFVARLGGDEFAIVQIAVKDPAEVVDLVTRAYDAIRAPYECLGHHLTSDASIGIALAPQNGADLDQILKNADLAMYAAKSAGRRTWRFFDPTMDAHVRARRMLETDLRKALADGALEVFYQPCVSLQSNKITGCEALVRWRHPERGMISPAEFIPIAEETGLINELGEWVLAAACAEATTWPDDVKLAVNVSPVQLKCQTLALKVAGALAASGLPASRLELEITEAVLIRDDEAALAILHQLRAIGVRIALDDFGTGYSSLSYLQRFPFDKIKIDRCFVSDIVEVDGSSAIVQAVVNIAAARNMTTTAEGVETLEQKELLRALGCTAMQGYLFSAAKPGPEVRRLFGTERESAAAVA</sequence>
<evidence type="ECO:0000259" key="2">
    <source>
        <dbReference type="PROSITE" id="PS50883"/>
    </source>
</evidence>
<dbReference type="InterPro" id="IPR035919">
    <property type="entry name" value="EAL_sf"/>
</dbReference>
<name>A0A1J5PMR9_9ZZZZ</name>
<dbReference type="Pfam" id="PF00990">
    <property type="entry name" value="GGDEF"/>
    <property type="match status" value="1"/>
</dbReference>
<dbReference type="FunFam" id="3.20.20.450:FF:000001">
    <property type="entry name" value="Cyclic di-GMP phosphodiesterase yahA"/>
    <property type="match status" value="1"/>
</dbReference>
<dbReference type="InterPro" id="IPR000160">
    <property type="entry name" value="GGDEF_dom"/>
</dbReference>
<organism evidence="4">
    <name type="scientific">mine drainage metagenome</name>
    <dbReference type="NCBI Taxonomy" id="410659"/>
    <lineage>
        <taxon>unclassified sequences</taxon>
        <taxon>metagenomes</taxon>
        <taxon>ecological metagenomes</taxon>
    </lineage>
</organism>
<dbReference type="InterPro" id="IPR043128">
    <property type="entry name" value="Rev_trsase/Diguanyl_cyclase"/>
</dbReference>
<accession>A0A1J5PMR9</accession>
<dbReference type="InterPro" id="IPR000700">
    <property type="entry name" value="PAS-assoc_C"/>
</dbReference>
<dbReference type="EMBL" id="MLJW01005042">
    <property type="protein sequence ID" value="OIQ68892.1"/>
    <property type="molecule type" value="Genomic_DNA"/>
</dbReference>